<dbReference type="SUPFAM" id="SSF64288">
    <property type="entry name" value="Chorismate lyase-like"/>
    <property type="match status" value="1"/>
</dbReference>
<keyword evidence="3" id="KW-0804">Transcription</keyword>
<comment type="caution">
    <text evidence="5">The sequence shown here is derived from an EMBL/GenBank/DDBJ whole genome shotgun (WGS) entry which is preliminary data.</text>
</comment>
<dbReference type="PRINTS" id="PR00035">
    <property type="entry name" value="HTHGNTR"/>
</dbReference>
<dbReference type="Pfam" id="PF07702">
    <property type="entry name" value="UTRA"/>
    <property type="match status" value="1"/>
</dbReference>
<dbReference type="PROSITE" id="PS50949">
    <property type="entry name" value="HTH_GNTR"/>
    <property type="match status" value="1"/>
</dbReference>
<dbReference type="InterPro" id="IPR036390">
    <property type="entry name" value="WH_DNA-bd_sf"/>
</dbReference>
<dbReference type="InterPro" id="IPR000524">
    <property type="entry name" value="Tscrpt_reg_HTH_GntR"/>
</dbReference>
<accession>A0ABW7YMW2</accession>
<dbReference type="InterPro" id="IPR011663">
    <property type="entry name" value="UTRA"/>
</dbReference>
<dbReference type="RefSeq" id="WP_397079479.1">
    <property type="nucleotide sequence ID" value="NZ_JBITGY010000002.1"/>
</dbReference>
<dbReference type="Pfam" id="PF00392">
    <property type="entry name" value="GntR"/>
    <property type="match status" value="1"/>
</dbReference>
<evidence type="ECO:0000313" key="5">
    <source>
        <dbReference type="EMBL" id="MFI6496955.1"/>
    </source>
</evidence>
<dbReference type="Proteomes" id="UP001612741">
    <property type="component" value="Unassembled WGS sequence"/>
</dbReference>
<keyword evidence="2" id="KW-0238">DNA-binding</keyword>
<dbReference type="EMBL" id="JBITGY010000002">
    <property type="protein sequence ID" value="MFI6496955.1"/>
    <property type="molecule type" value="Genomic_DNA"/>
</dbReference>
<dbReference type="SUPFAM" id="SSF46785">
    <property type="entry name" value="Winged helix' DNA-binding domain"/>
    <property type="match status" value="1"/>
</dbReference>
<dbReference type="CDD" id="cd07377">
    <property type="entry name" value="WHTH_GntR"/>
    <property type="match status" value="1"/>
</dbReference>
<dbReference type="SMART" id="SM00866">
    <property type="entry name" value="UTRA"/>
    <property type="match status" value="1"/>
</dbReference>
<feature type="domain" description="HTH gntR-type" evidence="4">
    <location>
        <begin position="7"/>
        <end position="75"/>
    </location>
</feature>
<evidence type="ECO:0000313" key="6">
    <source>
        <dbReference type="Proteomes" id="UP001612741"/>
    </source>
</evidence>
<sequence>MSIQDPRPRYAQVADVLRAEIREGLWPAGEKLPSQPELARRFKLSQTSVARAMEVLRNEGMIRSEFGGGSYVLHRPTVKRVRAIPASFASGSPSGFAAQMRTAGLEPRTELDVHGPVDAPEIVAAVLGLDDDEQVMVRARRMYADDRPVQRATSYVPWRIAQELARDEVDTNPAGLYANLRAHGHGPVRFYEEIEGRRPTPAEAAFLEIPEADLIFEIVRVAVGADERPVEVCVNVLALAGWRLRYEWQSRE</sequence>
<reference evidence="5 6" key="1">
    <citation type="submission" date="2024-10" db="EMBL/GenBank/DDBJ databases">
        <title>The Natural Products Discovery Center: Release of the First 8490 Sequenced Strains for Exploring Actinobacteria Biosynthetic Diversity.</title>
        <authorList>
            <person name="Kalkreuter E."/>
            <person name="Kautsar S.A."/>
            <person name="Yang D."/>
            <person name="Bader C.D."/>
            <person name="Teijaro C.N."/>
            <person name="Fluegel L."/>
            <person name="Davis C.M."/>
            <person name="Simpson J.R."/>
            <person name="Lauterbach L."/>
            <person name="Steele A.D."/>
            <person name="Gui C."/>
            <person name="Meng S."/>
            <person name="Li G."/>
            <person name="Viehrig K."/>
            <person name="Ye F."/>
            <person name="Su P."/>
            <person name="Kiefer A.F."/>
            <person name="Nichols A."/>
            <person name="Cepeda A.J."/>
            <person name="Yan W."/>
            <person name="Fan B."/>
            <person name="Jiang Y."/>
            <person name="Adhikari A."/>
            <person name="Zheng C.-J."/>
            <person name="Schuster L."/>
            <person name="Cowan T.M."/>
            <person name="Smanski M.J."/>
            <person name="Chevrette M.G."/>
            <person name="De Carvalho L.P.S."/>
            <person name="Shen B."/>
        </authorList>
    </citation>
    <scope>NUCLEOTIDE SEQUENCE [LARGE SCALE GENOMIC DNA]</scope>
    <source>
        <strain evidence="5 6">NPDC050545</strain>
    </source>
</reference>
<evidence type="ECO:0000256" key="1">
    <source>
        <dbReference type="ARBA" id="ARBA00023015"/>
    </source>
</evidence>
<evidence type="ECO:0000256" key="2">
    <source>
        <dbReference type="ARBA" id="ARBA00023125"/>
    </source>
</evidence>
<dbReference type="Gene3D" id="3.40.1410.10">
    <property type="entry name" value="Chorismate lyase-like"/>
    <property type="match status" value="1"/>
</dbReference>
<dbReference type="InterPro" id="IPR028978">
    <property type="entry name" value="Chorismate_lyase_/UTRA_dom_sf"/>
</dbReference>
<evidence type="ECO:0000256" key="3">
    <source>
        <dbReference type="ARBA" id="ARBA00023163"/>
    </source>
</evidence>
<keyword evidence="1" id="KW-0805">Transcription regulation</keyword>
<gene>
    <name evidence="5" type="ORF">ACIBG2_06215</name>
</gene>
<dbReference type="SMART" id="SM00345">
    <property type="entry name" value="HTH_GNTR"/>
    <property type="match status" value="1"/>
</dbReference>
<dbReference type="PANTHER" id="PTHR44846:SF17">
    <property type="entry name" value="GNTR-FAMILY TRANSCRIPTIONAL REGULATOR"/>
    <property type="match status" value="1"/>
</dbReference>
<dbReference type="Gene3D" id="1.10.10.10">
    <property type="entry name" value="Winged helix-like DNA-binding domain superfamily/Winged helix DNA-binding domain"/>
    <property type="match status" value="1"/>
</dbReference>
<organism evidence="5 6">
    <name type="scientific">Nonomuraea typhae</name>
    <dbReference type="NCBI Taxonomy" id="2603600"/>
    <lineage>
        <taxon>Bacteria</taxon>
        <taxon>Bacillati</taxon>
        <taxon>Actinomycetota</taxon>
        <taxon>Actinomycetes</taxon>
        <taxon>Streptosporangiales</taxon>
        <taxon>Streptosporangiaceae</taxon>
        <taxon>Nonomuraea</taxon>
    </lineage>
</organism>
<evidence type="ECO:0000259" key="4">
    <source>
        <dbReference type="PROSITE" id="PS50949"/>
    </source>
</evidence>
<protein>
    <submittedName>
        <fullName evidence="5">GntR family transcriptional regulator</fullName>
    </submittedName>
</protein>
<dbReference type="InterPro" id="IPR036388">
    <property type="entry name" value="WH-like_DNA-bd_sf"/>
</dbReference>
<dbReference type="PANTHER" id="PTHR44846">
    <property type="entry name" value="MANNOSYL-D-GLYCERATE TRANSPORT/METABOLISM SYSTEM REPRESSOR MNGR-RELATED"/>
    <property type="match status" value="1"/>
</dbReference>
<keyword evidence="6" id="KW-1185">Reference proteome</keyword>
<proteinExistence type="predicted"/>
<dbReference type="InterPro" id="IPR050679">
    <property type="entry name" value="Bact_HTH_transcr_reg"/>
</dbReference>
<name>A0ABW7YMW2_9ACTN</name>